<proteinExistence type="predicted"/>
<keyword evidence="3" id="KW-1185">Reference proteome</keyword>
<dbReference type="EMBL" id="JBHMCA010000031">
    <property type="protein sequence ID" value="MFB9444755.1"/>
    <property type="molecule type" value="Genomic_DNA"/>
</dbReference>
<accession>A0ABV5M7D5</accession>
<evidence type="ECO:0000256" key="1">
    <source>
        <dbReference type="SAM" id="MobiDB-lite"/>
    </source>
</evidence>
<dbReference type="RefSeq" id="WP_223097778.1">
    <property type="nucleotide sequence ID" value="NZ_CP061913.1"/>
</dbReference>
<sequence>MNHTPDFNRAQPEYDPHLNQLADAAGIKPPVHNDNGTVSWPSGEPQL</sequence>
<organism evidence="2 3">
    <name type="scientific">Dactylosporangium vinaceum</name>
    <dbReference type="NCBI Taxonomy" id="53362"/>
    <lineage>
        <taxon>Bacteria</taxon>
        <taxon>Bacillati</taxon>
        <taxon>Actinomycetota</taxon>
        <taxon>Actinomycetes</taxon>
        <taxon>Micromonosporales</taxon>
        <taxon>Micromonosporaceae</taxon>
        <taxon>Dactylosporangium</taxon>
    </lineage>
</organism>
<dbReference type="Proteomes" id="UP001589608">
    <property type="component" value="Unassembled WGS sequence"/>
</dbReference>
<comment type="caution">
    <text evidence="2">The sequence shown here is derived from an EMBL/GenBank/DDBJ whole genome shotgun (WGS) entry which is preliminary data.</text>
</comment>
<name>A0ABV5M7D5_9ACTN</name>
<reference evidence="2 3" key="1">
    <citation type="submission" date="2024-09" db="EMBL/GenBank/DDBJ databases">
        <authorList>
            <person name="Sun Q."/>
            <person name="Mori K."/>
        </authorList>
    </citation>
    <scope>NUCLEOTIDE SEQUENCE [LARGE SCALE GENOMIC DNA]</scope>
    <source>
        <strain evidence="2 3">JCM 3307</strain>
    </source>
</reference>
<evidence type="ECO:0000313" key="2">
    <source>
        <dbReference type="EMBL" id="MFB9444755.1"/>
    </source>
</evidence>
<evidence type="ECO:0000313" key="3">
    <source>
        <dbReference type="Proteomes" id="UP001589608"/>
    </source>
</evidence>
<gene>
    <name evidence="2" type="ORF">ACFFTR_16890</name>
</gene>
<protein>
    <submittedName>
        <fullName evidence="2">Uncharacterized protein</fullName>
    </submittedName>
</protein>
<feature type="region of interest" description="Disordered" evidence="1">
    <location>
        <begin position="1"/>
        <end position="47"/>
    </location>
</feature>